<dbReference type="AlphaFoldDB" id="A0A8I2YQ15"/>
<reference evidence="6" key="1">
    <citation type="submission" date="2021-03" db="EMBL/GenBank/DDBJ databases">
        <title>Evolutionary innovations through gain and loss of genes in the ectomycorrhizal Boletales.</title>
        <authorList>
            <person name="Wu G."/>
            <person name="Miyauchi S."/>
            <person name="Morin E."/>
            <person name="Yang Z.-L."/>
            <person name="Xu J."/>
            <person name="Martin F.M."/>
        </authorList>
    </citation>
    <scope>NUCLEOTIDE SEQUENCE</scope>
    <source>
        <strain evidence="6">BR01</strain>
    </source>
</reference>
<dbReference type="GO" id="GO:0000139">
    <property type="term" value="C:Golgi membrane"/>
    <property type="evidence" value="ECO:0007669"/>
    <property type="project" value="InterPro"/>
</dbReference>
<feature type="transmembrane region" description="Helical" evidence="5">
    <location>
        <begin position="476"/>
        <end position="493"/>
    </location>
</feature>
<dbReference type="SUPFAM" id="SSF103481">
    <property type="entry name" value="Multidrug resistance efflux transporter EmrE"/>
    <property type="match status" value="1"/>
</dbReference>
<feature type="transmembrane region" description="Helical" evidence="5">
    <location>
        <begin position="385"/>
        <end position="405"/>
    </location>
</feature>
<evidence type="ECO:0000313" key="7">
    <source>
        <dbReference type="Proteomes" id="UP000683000"/>
    </source>
</evidence>
<keyword evidence="6" id="KW-0762">Sugar transport</keyword>
<sequence length="511" mass="56188">MVDFAASKSTASLVNIRPCEAARSREGEGETGCVVKSNLKKRVEDRPPRVPSPPPIPSLAQMAMQHTDPEGYADYHSPTYSIYGLYDGDRKSRGMSLVLRRENSCALECKFHQRFCHTRAFSSYTPSMSQPHIQPLQDPKNNDDHLEFEELGLLPDAPPVPSLRGVPLKYISLVTLAVQNSLLTIIMHYSRVSIPPSQSYSAPAAVLLNELLKGSISLAIAFVQIDPYTADTAGRFWNPSKILLRMRRLGREVFSSDCWKLSIPAILYVIQNNLQYVAATNLEAATFQVSYQMKILTTAAFSVLLLRKQLSASQWVALFFLAIGVGVVQIQTGAGDSARTASLLFQGASMNALKGFLAVVAACFTSGLAGVYFEMVLKNSQSDLWIRNVQLSAFSLLPALIPILITEHSQSGLFQSLFQNFGAWAWATVAIQVLGGLLTAMVIKYSDNILKGFATSLSIVISFLVSMALFDFQITFTFILGSVIVLIATWLYNQPSRTQSSSRVGYSILKN</sequence>
<dbReference type="EMBL" id="JAGFBS010000012">
    <property type="protein sequence ID" value="KAG6376330.1"/>
    <property type="molecule type" value="Genomic_DNA"/>
</dbReference>
<feature type="transmembrane region" description="Helical" evidence="5">
    <location>
        <begin position="450"/>
        <end position="470"/>
    </location>
</feature>
<dbReference type="NCBIfam" id="TIGR00803">
    <property type="entry name" value="nst"/>
    <property type="match status" value="1"/>
</dbReference>
<evidence type="ECO:0000256" key="5">
    <source>
        <dbReference type="SAM" id="Phobius"/>
    </source>
</evidence>
<dbReference type="Proteomes" id="UP000683000">
    <property type="component" value="Unassembled WGS sequence"/>
</dbReference>
<evidence type="ECO:0000256" key="3">
    <source>
        <dbReference type="ARBA" id="ARBA00022989"/>
    </source>
</evidence>
<evidence type="ECO:0000256" key="4">
    <source>
        <dbReference type="ARBA" id="ARBA00023136"/>
    </source>
</evidence>
<organism evidence="6 7">
    <name type="scientific">Boletus reticuloceps</name>
    <dbReference type="NCBI Taxonomy" id="495285"/>
    <lineage>
        <taxon>Eukaryota</taxon>
        <taxon>Fungi</taxon>
        <taxon>Dikarya</taxon>
        <taxon>Basidiomycota</taxon>
        <taxon>Agaricomycotina</taxon>
        <taxon>Agaricomycetes</taxon>
        <taxon>Agaricomycetidae</taxon>
        <taxon>Boletales</taxon>
        <taxon>Boletineae</taxon>
        <taxon>Boletaceae</taxon>
        <taxon>Boletoideae</taxon>
        <taxon>Boletus</taxon>
    </lineage>
</organism>
<proteinExistence type="predicted"/>
<dbReference type="Pfam" id="PF04142">
    <property type="entry name" value="Nuc_sug_transp"/>
    <property type="match status" value="1"/>
</dbReference>
<comment type="subcellular location">
    <subcellularLocation>
        <location evidence="1">Membrane</location>
        <topology evidence="1">Multi-pass membrane protein</topology>
    </subcellularLocation>
</comment>
<evidence type="ECO:0000313" key="6">
    <source>
        <dbReference type="EMBL" id="KAG6376330.1"/>
    </source>
</evidence>
<feature type="transmembrane region" description="Helical" evidence="5">
    <location>
        <begin position="315"/>
        <end position="332"/>
    </location>
</feature>
<gene>
    <name evidence="6" type="ORF">JVT61DRAFT_2311</name>
</gene>
<keyword evidence="6" id="KW-0813">Transport</keyword>
<dbReference type="OrthoDB" id="408493at2759"/>
<evidence type="ECO:0000256" key="1">
    <source>
        <dbReference type="ARBA" id="ARBA00004141"/>
    </source>
</evidence>
<keyword evidence="2 5" id="KW-0812">Transmembrane</keyword>
<keyword evidence="7" id="KW-1185">Reference proteome</keyword>
<evidence type="ECO:0000256" key="2">
    <source>
        <dbReference type="ARBA" id="ARBA00022692"/>
    </source>
</evidence>
<feature type="transmembrane region" description="Helical" evidence="5">
    <location>
        <begin position="352"/>
        <end position="373"/>
    </location>
</feature>
<name>A0A8I2YQ15_9AGAM</name>
<dbReference type="PANTHER" id="PTHR10231">
    <property type="entry name" value="NUCLEOTIDE-SUGAR TRANSMEMBRANE TRANSPORTER"/>
    <property type="match status" value="1"/>
</dbReference>
<keyword evidence="3 5" id="KW-1133">Transmembrane helix</keyword>
<feature type="transmembrane region" description="Helical" evidence="5">
    <location>
        <begin position="425"/>
        <end position="443"/>
    </location>
</feature>
<comment type="caution">
    <text evidence="6">The sequence shown here is derived from an EMBL/GenBank/DDBJ whole genome shotgun (WGS) entry which is preliminary data.</text>
</comment>
<dbReference type="InterPro" id="IPR037185">
    <property type="entry name" value="EmrE-like"/>
</dbReference>
<dbReference type="GO" id="GO:0015165">
    <property type="term" value="F:pyrimidine nucleotide-sugar transmembrane transporter activity"/>
    <property type="evidence" value="ECO:0007669"/>
    <property type="project" value="InterPro"/>
</dbReference>
<keyword evidence="4 5" id="KW-0472">Membrane</keyword>
<accession>A0A8I2YQ15</accession>
<dbReference type="InterPro" id="IPR007271">
    <property type="entry name" value="Nuc_sug_transpt"/>
</dbReference>
<protein>
    <submittedName>
        <fullName evidence="6">Nucleotide-sugar transporter-domain-containing protein</fullName>
    </submittedName>
</protein>